<comment type="caution">
    <text evidence="2">The sequence shown here is derived from an EMBL/GenBank/DDBJ whole genome shotgun (WGS) entry which is preliminary data.</text>
</comment>
<accession>A0A3S5AHA5</accession>
<keyword evidence="3" id="KW-1185">Reference proteome</keyword>
<evidence type="ECO:0000256" key="1">
    <source>
        <dbReference type="SAM" id="Phobius"/>
    </source>
</evidence>
<keyword evidence="1" id="KW-0472">Membrane</keyword>
<reference evidence="2" key="1">
    <citation type="submission" date="2018-11" db="EMBL/GenBank/DDBJ databases">
        <authorList>
            <consortium name="Pathogen Informatics"/>
        </authorList>
    </citation>
    <scope>NUCLEOTIDE SEQUENCE</scope>
</reference>
<organism evidence="2 3">
    <name type="scientific">Protopolystoma xenopodis</name>
    <dbReference type="NCBI Taxonomy" id="117903"/>
    <lineage>
        <taxon>Eukaryota</taxon>
        <taxon>Metazoa</taxon>
        <taxon>Spiralia</taxon>
        <taxon>Lophotrochozoa</taxon>
        <taxon>Platyhelminthes</taxon>
        <taxon>Monogenea</taxon>
        <taxon>Polyopisthocotylea</taxon>
        <taxon>Polystomatidea</taxon>
        <taxon>Polystomatidae</taxon>
        <taxon>Protopolystoma</taxon>
    </lineage>
</organism>
<name>A0A3S5AHA5_9PLAT</name>
<dbReference type="Proteomes" id="UP000784294">
    <property type="component" value="Unassembled WGS sequence"/>
</dbReference>
<evidence type="ECO:0000313" key="2">
    <source>
        <dbReference type="EMBL" id="VEL29172.1"/>
    </source>
</evidence>
<feature type="transmembrane region" description="Helical" evidence="1">
    <location>
        <begin position="5"/>
        <end position="32"/>
    </location>
</feature>
<dbReference type="AlphaFoldDB" id="A0A3S5AHA5"/>
<sequence length="166" mass="18120">MLIILLILCSVVISLLLILELVYLVVVCIILPSCRSLTIPWLLTILASILILLLEWLRSWPLRNSVPSGWASNTSDAIREMAGHLELAAESIRQPEAPNSGADSQVAMLGLSGFGHEQCYSGYSTSIPAARLGALSSATPGYMEPSRHSYSSTHVGFLFLEYLYLI</sequence>
<feature type="transmembrane region" description="Helical" evidence="1">
    <location>
        <begin position="38"/>
        <end position="57"/>
    </location>
</feature>
<evidence type="ECO:0000313" key="3">
    <source>
        <dbReference type="Proteomes" id="UP000784294"/>
    </source>
</evidence>
<keyword evidence="1" id="KW-0812">Transmembrane</keyword>
<keyword evidence="1" id="KW-1133">Transmembrane helix</keyword>
<gene>
    <name evidence="2" type="ORF">PXEA_LOCUS22612</name>
</gene>
<protein>
    <submittedName>
        <fullName evidence="2">Uncharacterized protein</fullName>
    </submittedName>
</protein>
<dbReference type="EMBL" id="CAAALY010100910">
    <property type="protein sequence ID" value="VEL29172.1"/>
    <property type="molecule type" value="Genomic_DNA"/>
</dbReference>
<proteinExistence type="predicted"/>